<proteinExistence type="predicted"/>
<dbReference type="InterPro" id="IPR036070">
    <property type="entry name" value="Nop_dom_sf"/>
</dbReference>
<evidence type="ECO:0000313" key="5">
    <source>
        <dbReference type="EMBL" id="KAK8553928.1"/>
    </source>
</evidence>
<reference evidence="5 6" key="1">
    <citation type="journal article" date="2024" name="G3 (Bethesda)">
        <title>Genome assembly of Hibiscus sabdariffa L. provides insights into metabolisms of medicinal natural products.</title>
        <authorList>
            <person name="Kim T."/>
        </authorList>
    </citation>
    <scope>NUCLEOTIDE SEQUENCE [LARGE SCALE GENOMIC DNA]</scope>
    <source>
        <strain evidence="5">TK-2024</strain>
        <tissue evidence="5">Old leaves</tissue>
    </source>
</reference>
<dbReference type="EMBL" id="JBBPBM010000019">
    <property type="protein sequence ID" value="KAK8553928.1"/>
    <property type="molecule type" value="Genomic_DNA"/>
</dbReference>
<dbReference type="SUPFAM" id="SSF89124">
    <property type="entry name" value="Nop domain"/>
    <property type="match status" value="1"/>
</dbReference>
<feature type="domain" description="Nop" evidence="4">
    <location>
        <begin position="127"/>
        <end position="225"/>
    </location>
</feature>
<organism evidence="5 6">
    <name type="scientific">Hibiscus sabdariffa</name>
    <name type="common">roselle</name>
    <dbReference type="NCBI Taxonomy" id="183260"/>
    <lineage>
        <taxon>Eukaryota</taxon>
        <taxon>Viridiplantae</taxon>
        <taxon>Streptophyta</taxon>
        <taxon>Embryophyta</taxon>
        <taxon>Tracheophyta</taxon>
        <taxon>Spermatophyta</taxon>
        <taxon>Magnoliopsida</taxon>
        <taxon>eudicotyledons</taxon>
        <taxon>Gunneridae</taxon>
        <taxon>Pentapetalae</taxon>
        <taxon>rosids</taxon>
        <taxon>malvids</taxon>
        <taxon>Malvales</taxon>
        <taxon>Malvaceae</taxon>
        <taxon>Malvoideae</taxon>
        <taxon>Hibiscus</taxon>
    </lineage>
</organism>
<dbReference type="PANTHER" id="PTHR10894">
    <property type="entry name" value="NUCLEOLAR PROTEIN 5 NUCLEOLAR PROTEIN NOP5 NOP58"/>
    <property type="match status" value="1"/>
</dbReference>
<keyword evidence="6" id="KW-1185">Reference proteome</keyword>
<dbReference type="PANTHER" id="PTHR10894:SF1">
    <property type="entry name" value="NUCLEOLAR PROTEIN 58"/>
    <property type="match status" value="1"/>
</dbReference>
<protein>
    <recommendedName>
        <fullName evidence="4">Nop domain-containing protein</fullName>
    </recommendedName>
</protein>
<keyword evidence="3" id="KW-0539">Nucleus</keyword>
<dbReference type="InterPro" id="IPR002687">
    <property type="entry name" value="Nop_dom"/>
</dbReference>
<accession>A0ABR2E7D8</accession>
<dbReference type="InterPro" id="IPR042239">
    <property type="entry name" value="Nop_C"/>
</dbReference>
<dbReference type="InterPro" id="IPR045056">
    <property type="entry name" value="Nop56/Nop58"/>
</dbReference>
<evidence type="ECO:0000256" key="1">
    <source>
        <dbReference type="ARBA" id="ARBA00004604"/>
    </source>
</evidence>
<comment type="subcellular location">
    <subcellularLocation>
        <location evidence="1">Nucleus</location>
        <location evidence="1">Nucleolus</location>
    </subcellularLocation>
</comment>
<sequence length="225" mass="25423">MNELINDPRAICVRTQLTELISGLVAQDLAPMSLGLSHSLSRYKLKFSVDKAVKLMGDCANATKFDFSEVLPEEVETGVKEKAVISMGTEINDLYPINIKELCDQVLNLSEYRVQLYDYLKSRMKTFAPNLSALVGELVGARLIAHGGSLLNLVKQPGSTVQILGAEMALLRQNIQLQNIGLYTMHPWLVRQHQSIRERFSGHLLQRLHWLFDVMLLEMTNITLW</sequence>
<evidence type="ECO:0000259" key="4">
    <source>
        <dbReference type="PROSITE" id="PS51358"/>
    </source>
</evidence>
<name>A0ABR2E7D8_9ROSI</name>
<dbReference type="PROSITE" id="PS51358">
    <property type="entry name" value="NOP"/>
    <property type="match status" value="1"/>
</dbReference>
<gene>
    <name evidence="5" type="ORF">V6N12_030907</name>
</gene>
<dbReference type="Gene3D" id="1.10.287.4070">
    <property type="match status" value="1"/>
</dbReference>
<evidence type="ECO:0000256" key="3">
    <source>
        <dbReference type="ARBA" id="ARBA00023242"/>
    </source>
</evidence>
<keyword evidence="2" id="KW-0690">Ribosome biogenesis</keyword>
<evidence type="ECO:0000256" key="2">
    <source>
        <dbReference type="ARBA" id="ARBA00022517"/>
    </source>
</evidence>
<dbReference type="Gene3D" id="1.10.246.90">
    <property type="entry name" value="Nop domain"/>
    <property type="match status" value="1"/>
</dbReference>
<comment type="caution">
    <text evidence="5">The sequence shown here is derived from an EMBL/GenBank/DDBJ whole genome shotgun (WGS) entry which is preliminary data.</text>
</comment>
<evidence type="ECO:0000313" key="6">
    <source>
        <dbReference type="Proteomes" id="UP001472677"/>
    </source>
</evidence>
<dbReference type="Proteomes" id="UP001472677">
    <property type="component" value="Unassembled WGS sequence"/>
</dbReference>
<dbReference type="Pfam" id="PF01798">
    <property type="entry name" value="Nop"/>
    <property type="match status" value="1"/>
</dbReference>